<keyword evidence="1" id="KW-0449">Lipoprotein</keyword>
<dbReference type="Proteomes" id="UP001060414">
    <property type="component" value="Chromosome"/>
</dbReference>
<reference evidence="1" key="1">
    <citation type="journal article" date="2022" name="Environ. Microbiol.">
        <title>Geoalkalibacter halelectricus SAP #1 sp. nov. possessing extracellular electron transfer and mineral#reducing capabilities from a haloalkaline environment.</title>
        <authorList>
            <person name="Yadav S."/>
            <person name="Singh R."/>
            <person name="Sundharam S.S."/>
            <person name="Chaudhary S."/>
            <person name="Krishnamurthi S."/>
            <person name="Patil S.A."/>
        </authorList>
    </citation>
    <scope>NUCLEOTIDE SEQUENCE</scope>
    <source>
        <strain evidence="1">SAP-1</strain>
    </source>
</reference>
<proteinExistence type="predicted"/>
<accession>A0ABY5ZQF8</accession>
<dbReference type="Gene3D" id="2.60.40.4150">
    <property type="entry name" value="Type VI secretion system, lipoprotein SciN"/>
    <property type="match status" value="1"/>
</dbReference>
<keyword evidence="2" id="KW-1185">Reference proteome</keyword>
<organism evidence="1 2">
    <name type="scientific">Geoalkalibacter halelectricus</name>
    <dbReference type="NCBI Taxonomy" id="2847045"/>
    <lineage>
        <taxon>Bacteria</taxon>
        <taxon>Pseudomonadati</taxon>
        <taxon>Thermodesulfobacteriota</taxon>
        <taxon>Desulfuromonadia</taxon>
        <taxon>Desulfuromonadales</taxon>
        <taxon>Geoalkalibacteraceae</taxon>
        <taxon>Geoalkalibacter</taxon>
    </lineage>
</organism>
<protein>
    <submittedName>
        <fullName evidence="1">Type VI secretion system lipoprotein TssJ</fullName>
    </submittedName>
</protein>
<name>A0ABY5ZQF8_9BACT</name>
<dbReference type="InterPro" id="IPR017734">
    <property type="entry name" value="T6SS_SciN"/>
</dbReference>
<dbReference type="PANTHER" id="PTHR37625">
    <property type="entry name" value="OUTER MEMBRANE LIPOPROTEIN-RELATED"/>
    <property type="match status" value="1"/>
</dbReference>
<dbReference type="EMBL" id="CP092109">
    <property type="protein sequence ID" value="UWZ81069.1"/>
    <property type="molecule type" value="Genomic_DNA"/>
</dbReference>
<dbReference type="Pfam" id="PF12790">
    <property type="entry name" value="T6SS-SciN"/>
    <property type="match status" value="1"/>
</dbReference>
<dbReference type="PANTHER" id="PTHR37625:SF4">
    <property type="entry name" value="OUTER MEMBRANE LIPOPROTEIN"/>
    <property type="match status" value="1"/>
</dbReference>
<evidence type="ECO:0000313" key="2">
    <source>
        <dbReference type="Proteomes" id="UP001060414"/>
    </source>
</evidence>
<dbReference type="InterPro" id="IPR038706">
    <property type="entry name" value="Type_VI_SciN-like_sf"/>
</dbReference>
<sequence>MLRQGLLLLVLLPALLMLSGCADPQVRLGLSSTANLNLNDFDEPLPVVVRVYQLNDEANFLNADFADLWKDDLRTLGKSLLTRDEIVMNPAAQMALEYPRHEQTRFVAVMGVFRKPGDNNWRDIRPLPEGFFSRRLTGTLRVHLKGNTLEMVD</sequence>
<dbReference type="PROSITE" id="PS51257">
    <property type="entry name" value="PROKAR_LIPOPROTEIN"/>
    <property type="match status" value="1"/>
</dbReference>
<gene>
    <name evidence="1" type="primary">tssJ</name>
    <name evidence="1" type="ORF">L9S41_06655</name>
</gene>
<dbReference type="NCBIfam" id="TIGR03352">
    <property type="entry name" value="VI_chp_3"/>
    <property type="match status" value="1"/>
</dbReference>
<evidence type="ECO:0000313" key="1">
    <source>
        <dbReference type="EMBL" id="UWZ81069.1"/>
    </source>
</evidence>
<dbReference type="RefSeq" id="WP_260749440.1">
    <property type="nucleotide sequence ID" value="NZ_CP092109.1"/>
</dbReference>